<proteinExistence type="predicted"/>
<evidence type="ECO:0000313" key="2">
    <source>
        <dbReference type="Proteomes" id="UP001054945"/>
    </source>
</evidence>
<dbReference type="Proteomes" id="UP001054945">
    <property type="component" value="Unassembled WGS sequence"/>
</dbReference>
<name>A0AAV4X1N8_CAEEX</name>
<organism evidence="1 2">
    <name type="scientific">Caerostris extrusa</name>
    <name type="common">Bark spider</name>
    <name type="synonym">Caerostris bankana</name>
    <dbReference type="NCBI Taxonomy" id="172846"/>
    <lineage>
        <taxon>Eukaryota</taxon>
        <taxon>Metazoa</taxon>
        <taxon>Ecdysozoa</taxon>
        <taxon>Arthropoda</taxon>
        <taxon>Chelicerata</taxon>
        <taxon>Arachnida</taxon>
        <taxon>Araneae</taxon>
        <taxon>Araneomorphae</taxon>
        <taxon>Entelegynae</taxon>
        <taxon>Araneoidea</taxon>
        <taxon>Araneidae</taxon>
        <taxon>Caerostris</taxon>
    </lineage>
</organism>
<accession>A0AAV4X1N8</accession>
<gene>
    <name evidence="1" type="ORF">CEXT_221061</name>
</gene>
<protein>
    <submittedName>
        <fullName evidence="1">Uncharacterized protein</fullName>
    </submittedName>
</protein>
<reference evidence="1 2" key="1">
    <citation type="submission" date="2021-06" db="EMBL/GenBank/DDBJ databases">
        <title>Caerostris extrusa draft genome.</title>
        <authorList>
            <person name="Kono N."/>
            <person name="Arakawa K."/>
        </authorList>
    </citation>
    <scope>NUCLEOTIDE SEQUENCE [LARGE SCALE GENOMIC DNA]</scope>
</reference>
<dbReference type="AlphaFoldDB" id="A0AAV4X1N8"/>
<comment type="caution">
    <text evidence="1">The sequence shown here is derived from an EMBL/GenBank/DDBJ whole genome shotgun (WGS) entry which is preliminary data.</text>
</comment>
<sequence>MHLGVLKNSNTPFPQPPFPLRVRINAPSIWRRMFVKTSGLVYGQIFFEFLRHAVVGKVHLQFVSCLGDGGGGRNIAKLLPILRTDVPRNVPSFETKHSLVFGIYSSPKSYEVGIADSQTHARDSIEEELE</sequence>
<evidence type="ECO:0000313" key="1">
    <source>
        <dbReference type="EMBL" id="GIY89136.1"/>
    </source>
</evidence>
<dbReference type="EMBL" id="BPLR01017162">
    <property type="protein sequence ID" value="GIY89136.1"/>
    <property type="molecule type" value="Genomic_DNA"/>
</dbReference>
<keyword evidence="2" id="KW-1185">Reference proteome</keyword>